<feature type="transmembrane region" description="Helical" evidence="2">
    <location>
        <begin position="184"/>
        <end position="207"/>
    </location>
</feature>
<evidence type="ECO:0000256" key="1">
    <source>
        <dbReference type="SAM" id="MobiDB-lite"/>
    </source>
</evidence>
<dbReference type="PANTHER" id="PTHR37544">
    <property type="entry name" value="SPRAY-RELATED"/>
    <property type="match status" value="1"/>
</dbReference>
<dbReference type="AlphaFoldDB" id="A0A2J6SKJ1"/>
<organism evidence="3 4">
    <name type="scientific">Hyaloscypha bicolor E</name>
    <dbReference type="NCBI Taxonomy" id="1095630"/>
    <lineage>
        <taxon>Eukaryota</taxon>
        <taxon>Fungi</taxon>
        <taxon>Dikarya</taxon>
        <taxon>Ascomycota</taxon>
        <taxon>Pezizomycotina</taxon>
        <taxon>Leotiomycetes</taxon>
        <taxon>Helotiales</taxon>
        <taxon>Hyaloscyphaceae</taxon>
        <taxon>Hyaloscypha</taxon>
        <taxon>Hyaloscypha bicolor</taxon>
    </lineage>
</organism>
<feature type="region of interest" description="Disordered" evidence="1">
    <location>
        <begin position="1"/>
        <end position="47"/>
    </location>
</feature>
<protein>
    <submittedName>
        <fullName evidence="3">Uncharacterized protein</fullName>
    </submittedName>
</protein>
<keyword evidence="2" id="KW-0812">Transmembrane</keyword>
<dbReference type="Pfam" id="PF11915">
    <property type="entry name" value="DUF3433"/>
    <property type="match status" value="1"/>
</dbReference>
<evidence type="ECO:0000313" key="3">
    <source>
        <dbReference type="EMBL" id="PMD51301.1"/>
    </source>
</evidence>
<name>A0A2J6SKJ1_9HELO</name>
<keyword evidence="2" id="KW-1133">Transmembrane helix</keyword>
<proteinExistence type="predicted"/>
<feature type="transmembrane region" description="Helical" evidence="2">
    <location>
        <begin position="233"/>
        <end position="252"/>
    </location>
</feature>
<feature type="compositionally biased region" description="Polar residues" evidence="1">
    <location>
        <begin position="38"/>
        <end position="47"/>
    </location>
</feature>
<feature type="compositionally biased region" description="Polar residues" evidence="1">
    <location>
        <begin position="77"/>
        <end position="87"/>
    </location>
</feature>
<dbReference type="STRING" id="1095630.A0A2J6SKJ1"/>
<dbReference type="PANTHER" id="PTHR37544:SF3">
    <property type="entry name" value="SPRAY"/>
    <property type="match status" value="1"/>
</dbReference>
<feature type="region of interest" description="Disordered" evidence="1">
    <location>
        <begin position="77"/>
        <end position="97"/>
    </location>
</feature>
<evidence type="ECO:0000313" key="4">
    <source>
        <dbReference type="Proteomes" id="UP000235371"/>
    </source>
</evidence>
<evidence type="ECO:0000256" key="2">
    <source>
        <dbReference type="SAM" id="Phobius"/>
    </source>
</evidence>
<accession>A0A2J6SKJ1</accession>
<keyword evidence="4" id="KW-1185">Reference proteome</keyword>
<keyword evidence="2" id="KW-0472">Membrane</keyword>
<dbReference type="RefSeq" id="XP_024728205.1">
    <property type="nucleotide sequence ID" value="XM_024884020.1"/>
</dbReference>
<dbReference type="InParanoid" id="A0A2J6SKJ1"/>
<reference evidence="3 4" key="1">
    <citation type="submission" date="2016-04" db="EMBL/GenBank/DDBJ databases">
        <title>A degradative enzymes factory behind the ericoid mycorrhizal symbiosis.</title>
        <authorList>
            <consortium name="DOE Joint Genome Institute"/>
            <person name="Martino E."/>
            <person name="Morin E."/>
            <person name="Grelet G."/>
            <person name="Kuo A."/>
            <person name="Kohler A."/>
            <person name="Daghino S."/>
            <person name="Barry K."/>
            <person name="Choi C."/>
            <person name="Cichocki N."/>
            <person name="Clum A."/>
            <person name="Copeland A."/>
            <person name="Hainaut M."/>
            <person name="Haridas S."/>
            <person name="Labutti K."/>
            <person name="Lindquist E."/>
            <person name="Lipzen A."/>
            <person name="Khouja H.-R."/>
            <person name="Murat C."/>
            <person name="Ohm R."/>
            <person name="Olson A."/>
            <person name="Spatafora J."/>
            <person name="Veneault-Fourrey C."/>
            <person name="Henrissat B."/>
            <person name="Grigoriev I."/>
            <person name="Martin F."/>
            <person name="Perotto S."/>
        </authorList>
    </citation>
    <scope>NUCLEOTIDE SEQUENCE [LARGE SCALE GENOMIC DNA]</scope>
    <source>
        <strain evidence="3 4">E</strain>
    </source>
</reference>
<gene>
    <name evidence="3" type="ORF">K444DRAFT_636620</name>
</gene>
<dbReference type="EMBL" id="KZ613912">
    <property type="protein sequence ID" value="PMD51301.1"/>
    <property type="molecule type" value="Genomic_DNA"/>
</dbReference>
<dbReference type="OrthoDB" id="3522351at2759"/>
<dbReference type="GeneID" id="36592097"/>
<dbReference type="Proteomes" id="UP000235371">
    <property type="component" value="Unassembled WGS sequence"/>
</dbReference>
<feature type="transmembrane region" description="Helical" evidence="2">
    <location>
        <begin position="306"/>
        <end position="330"/>
    </location>
</feature>
<dbReference type="InterPro" id="IPR021840">
    <property type="entry name" value="DUF3433"/>
</dbReference>
<sequence>MAELASQKKNIMPAPGIPGPHTSTSTSAHQPRELYHNPSENNSTLSFLDSAPTIADSEVDLLGEESVRGDVELGLTTASTSGPSHQQIPEIRPETSRPVPPFREPHLQMLDSHLVLNNDDLNVHEPNAHELNVHEPNVQQNVQPNAHELNVHEPNAHELNVHELNVQPNAGTTSREWKSWKIKYLWLSFLLMITISLIGTIITLNLISKKNGGFAPLTSSPGFLARDPEIERAIWAQGILYTSFPALIMTLYRTMWESTVAAFADRQPYVDLKKDRGRPAKATIMLDYKTEPALWAYILAFKNRHYILGLCMVSSVLLALLVVPLVAFLFTTDSFASNTVLPVSIVTSFDPKSVVSYPPDLRLSLNSAAAMRLQDGRGPSWTDGEFAFPKFLPSIKVGDGNATIETTAYSAHIDCEYMPESDYEKIVLPPGTPGYPPRVTTFQVAANDRGCAITGTISVTTVPEFPDLPDIPGMPGLNPPQNILKAWPTFTCSADSGWSRLSILTTRYVNSSTGITNFSLISCIPSYRMTPGNLVATTSASSEPSPKSFTPHRSNMTEIRPEGLWMYFELNMPAFNCFDILRNIDADEFMRNVYTLAAKQLPISPLLPGAIIDAALTLWSTTFAVLASTELFIPTSAPLNGTGIYSEEVSRLIVVSPIAYIILSVLALVALLNISLFFYANQESMLLEEPVGLVSAAGILHQSEVNEIVDKLFRKPRFNGKVTAAMKREDGFVEDRYRFGDQQKKIYQIRGEGRPPKSRWKRLGEWARETIISNPLVDRIRRL</sequence>
<feature type="transmembrane region" description="Helical" evidence="2">
    <location>
        <begin position="658"/>
        <end position="680"/>
    </location>
</feature>